<dbReference type="GO" id="GO:0043248">
    <property type="term" value="P:proteasome assembly"/>
    <property type="evidence" value="ECO:0007669"/>
    <property type="project" value="InterPro"/>
</dbReference>
<proteinExistence type="predicted"/>
<dbReference type="InterPro" id="IPR032157">
    <property type="entry name" value="PAC4"/>
</dbReference>
<evidence type="ECO:0008006" key="3">
    <source>
        <dbReference type="Google" id="ProtNLM"/>
    </source>
</evidence>
<dbReference type="Pfam" id="PF16093">
    <property type="entry name" value="PAC4"/>
    <property type="match status" value="1"/>
</dbReference>
<sequence>MHLKASHVRLLLPTELQNGQRRETEMDEEQSHLAQLSLSLPQLPDTRIYVRLSTLARAVLVSLTTASPNEADVAAKVMGSFVYALPNRLDAREPLSTVLFPHEPTLDLTTRLARLIARRAQLPTYVTNSMSFAEAGLGDAVEEEMSVFRSVAEAVLERLRQPRQ</sequence>
<keyword evidence="2" id="KW-1185">Reference proteome</keyword>
<name>A0A2A9P0G4_OPHUN</name>
<accession>A0A2A9P0G4</accession>
<evidence type="ECO:0000313" key="2">
    <source>
        <dbReference type="Proteomes" id="UP000037136"/>
    </source>
</evidence>
<reference evidence="1 2" key="2">
    <citation type="journal article" date="2017" name="Sci. Rep.">
        <title>Ant-infecting Ophiocordyceps genomes reveal a high diversity of potential behavioral manipulation genes and a possible major role for enterotoxins.</title>
        <authorList>
            <person name="de Bekker C."/>
            <person name="Ohm R.A."/>
            <person name="Evans H.C."/>
            <person name="Brachmann A."/>
            <person name="Hughes D.P."/>
        </authorList>
    </citation>
    <scope>NUCLEOTIDE SEQUENCE [LARGE SCALE GENOMIC DNA]</scope>
    <source>
        <strain evidence="1 2">SC16a</strain>
    </source>
</reference>
<reference evidence="1 2" key="1">
    <citation type="journal article" date="2015" name="BMC Genomics">
        <title>Gene expression during zombie ant biting behavior reflects the complexity underlying fungal parasitic behavioral manipulation.</title>
        <authorList>
            <person name="de Bekker C."/>
            <person name="Ohm R.A."/>
            <person name="Loreto R.G."/>
            <person name="Sebastian A."/>
            <person name="Albert I."/>
            <person name="Merrow M."/>
            <person name="Brachmann A."/>
            <person name="Hughes D.P."/>
        </authorList>
    </citation>
    <scope>NUCLEOTIDE SEQUENCE [LARGE SCALE GENOMIC DNA]</scope>
    <source>
        <strain evidence="1 2">SC16a</strain>
    </source>
</reference>
<comment type="caution">
    <text evidence="1">The sequence shown here is derived from an EMBL/GenBank/DDBJ whole genome shotgun (WGS) entry which is preliminary data.</text>
</comment>
<dbReference type="EMBL" id="LAZP02001073">
    <property type="protein sequence ID" value="PFH55228.1"/>
    <property type="molecule type" value="Genomic_DNA"/>
</dbReference>
<dbReference type="Gene3D" id="3.30.230.100">
    <property type="match status" value="1"/>
</dbReference>
<dbReference type="Proteomes" id="UP000037136">
    <property type="component" value="Unassembled WGS sequence"/>
</dbReference>
<protein>
    <recommendedName>
        <fullName evidence="3">Proteasome assembly chaperone 3</fullName>
    </recommendedName>
</protein>
<evidence type="ECO:0000313" key="1">
    <source>
        <dbReference type="EMBL" id="PFH55228.1"/>
    </source>
</evidence>
<dbReference type="OrthoDB" id="5407417at2759"/>
<organism evidence="1 2">
    <name type="scientific">Ophiocordyceps unilateralis</name>
    <name type="common">Zombie-ant fungus</name>
    <name type="synonym">Torrubia unilateralis</name>
    <dbReference type="NCBI Taxonomy" id="268505"/>
    <lineage>
        <taxon>Eukaryota</taxon>
        <taxon>Fungi</taxon>
        <taxon>Dikarya</taxon>
        <taxon>Ascomycota</taxon>
        <taxon>Pezizomycotina</taxon>
        <taxon>Sordariomycetes</taxon>
        <taxon>Hypocreomycetidae</taxon>
        <taxon>Hypocreales</taxon>
        <taxon>Ophiocordycipitaceae</taxon>
        <taxon>Ophiocordyceps</taxon>
    </lineage>
</organism>
<dbReference type="AlphaFoldDB" id="A0A2A9P0G4"/>
<gene>
    <name evidence="1" type="ORF">XA68_10328</name>
</gene>